<evidence type="ECO:0000313" key="1">
    <source>
        <dbReference type="EMBL" id="OES24407.1"/>
    </source>
</evidence>
<proteinExistence type="predicted"/>
<comment type="caution">
    <text evidence="1">The sequence shown here is derived from an EMBL/GenBank/DDBJ whole genome shotgun (WGS) entry which is preliminary data.</text>
</comment>
<dbReference type="Proteomes" id="UP000095392">
    <property type="component" value="Unassembled WGS sequence"/>
</dbReference>
<evidence type="ECO:0000313" key="2">
    <source>
        <dbReference type="Proteomes" id="UP000095392"/>
    </source>
</evidence>
<dbReference type="RefSeq" id="WP_069945545.1">
    <property type="nucleotide sequence ID" value="NZ_MIPW01000045.1"/>
</dbReference>
<name>A0AB36FKL8_ALTMA</name>
<keyword evidence="2" id="KW-1185">Reference proteome</keyword>
<gene>
    <name evidence="1" type="ORF">BFV95_4836</name>
</gene>
<organism evidence="1 2">
    <name type="scientific">Alteromonas macleodii</name>
    <name type="common">Pseudoalteromonas macleodii</name>
    <dbReference type="NCBI Taxonomy" id="28108"/>
    <lineage>
        <taxon>Bacteria</taxon>
        <taxon>Pseudomonadati</taxon>
        <taxon>Pseudomonadota</taxon>
        <taxon>Gammaproteobacteria</taxon>
        <taxon>Alteromonadales</taxon>
        <taxon>Alteromonadaceae</taxon>
        <taxon>Alteromonas/Salinimonas group</taxon>
        <taxon>Alteromonas</taxon>
    </lineage>
</organism>
<dbReference type="EMBL" id="MIPY01000062">
    <property type="protein sequence ID" value="OES24407.1"/>
    <property type="molecule type" value="Genomic_DNA"/>
</dbReference>
<accession>A0AB36FKL8</accession>
<dbReference type="AlphaFoldDB" id="A0AB36FKL8"/>
<sequence length="157" mass="17928">MKVNIEPLVNKLSSQIAHRVTSHSSSDIIQCKILNTLVRNARDKMLAAVESTEKKSIENYLEKTRGQEIKFTITMSQLEEAVDLEIKSRKLIEELLFNLGTTAVQCDIINSQGVEEWVVMPLLTKFNLEDNKITYRFCSELREEILISRAEPVTDSV</sequence>
<reference evidence="1 2" key="1">
    <citation type="submission" date="2016-09" db="EMBL/GenBank/DDBJ databases">
        <title>Draft Genome Sequence of four Alteromonas macleodii strains isolated from copper coupons and grown long-term at elevated copper levels.</title>
        <authorList>
            <person name="Cusick K."/>
            <person name="Dale J."/>
            <person name="Little B."/>
            <person name="Biffinger J."/>
        </authorList>
    </citation>
    <scope>NUCLEOTIDE SEQUENCE [LARGE SCALE GENOMIC DNA]</scope>
    <source>
        <strain evidence="1 2">KCP01</strain>
    </source>
</reference>
<protein>
    <submittedName>
        <fullName evidence="1">Uncharacterized protein</fullName>
    </submittedName>
</protein>